<evidence type="ECO:0000256" key="2">
    <source>
        <dbReference type="SAM" id="SignalP"/>
    </source>
</evidence>
<accession>A0A2W5BVU5</accession>
<dbReference type="InterPro" id="IPR019027">
    <property type="entry name" value="Pilus_biogenesis_CpaD-related"/>
</dbReference>
<protein>
    <recommendedName>
        <fullName evidence="5">Pilus assembly protein CpaD</fullName>
    </recommendedName>
</protein>
<evidence type="ECO:0008006" key="5">
    <source>
        <dbReference type="Google" id="ProtNLM"/>
    </source>
</evidence>
<evidence type="ECO:0000313" key="4">
    <source>
        <dbReference type="Proteomes" id="UP000249557"/>
    </source>
</evidence>
<reference evidence="3 4" key="1">
    <citation type="submission" date="2017-08" db="EMBL/GenBank/DDBJ databases">
        <title>Infants hospitalized years apart are colonized by the same room-sourced microbial strains.</title>
        <authorList>
            <person name="Brooks B."/>
            <person name="Olm M.R."/>
            <person name="Firek B.A."/>
            <person name="Baker R."/>
            <person name="Thomas B.C."/>
            <person name="Morowitz M.J."/>
            <person name="Banfield J.F."/>
        </authorList>
    </citation>
    <scope>NUCLEOTIDE SEQUENCE [LARGE SCALE GENOMIC DNA]</scope>
    <source>
        <strain evidence="3">S2_018_000_R2_104</strain>
    </source>
</reference>
<feature type="signal peptide" evidence="2">
    <location>
        <begin position="1"/>
        <end position="22"/>
    </location>
</feature>
<dbReference type="AlphaFoldDB" id="A0A2W5BVU5"/>
<dbReference type="Pfam" id="PF09476">
    <property type="entry name" value="Pilus_CpaD"/>
    <property type="match status" value="1"/>
</dbReference>
<name>A0A2W5BVU5_9BACT</name>
<organism evidence="3 4">
    <name type="scientific">Micavibrio aeruginosavorus</name>
    <dbReference type="NCBI Taxonomy" id="349221"/>
    <lineage>
        <taxon>Bacteria</taxon>
        <taxon>Pseudomonadati</taxon>
        <taxon>Bdellovibrionota</taxon>
        <taxon>Bdellovibrionia</taxon>
        <taxon>Bdellovibrionales</taxon>
        <taxon>Pseudobdellovibrionaceae</taxon>
        <taxon>Micavibrio</taxon>
    </lineage>
</organism>
<proteinExistence type="predicted"/>
<feature type="compositionally biased region" description="Basic and acidic residues" evidence="1">
    <location>
        <begin position="195"/>
        <end position="219"/>
    </location>
</feature>
<dbReference type="EMBL" id="QFNK01000068">
    <property type="protein sequence ID" value="PZO87215.1"/>
    <property type="molecule type" value="Genomic_DNA"/>
</dbReference>
<feature type="region of interest" description="Disordered" evidence="1">
    <location>
        <begin position="177"/>
        <end position="219"/>
    </location>
</feature>
<comment type="caution">
    <text evidence="3">The sequence shown here is derived from an EMBL/GenBank/DDBJ whole genome shotgun (WGS) entry which is preliminary data.</text>
</comment>
<keyword evidence="2" id="KW-0732">Signal</keyword>
<sequence>MTKKVYVLAVLAGASVMLGACARQSTPSMMNTSMPRVVEQTSMQQVPVSKISDGYLAQLADDYGRYGSGAVTLALAYDPSSKTYGAMDAFNDLASIKERLRKAGLKNARAETVKMAGTEPTLFISYDSQTAMAPAGCRSMPGFDDGLTTAEIGNYKFGCSVDSMIAQQIYRPADLRGNAGSEPLDGRKAANVAEYNRRVDPERIQGELSRMERKDIQAE</sequence>
<evidence type="ECO:0000313" key="3">
    <source>
        <dbReference type="EMBL" id="PZO87215.1"/>
    </source>
</evidence>
<dbReference type="PROSITE" id="PS51257">
    <property type="entry name" value="PROKAR_LIPOPROTEIN"/>
    <property type="match status" value="1"/>
</dbReference>
<feature type="chain" id="PRO_5015964980" description="Pilus assembly protein CpaD" evidence="2">
    <location>
        <begin position="23"/>
        <end position="219"/>
    </location>
</feature>
<gene>
    <name evidence="3" type="ORF">DI626_04515</name>
</gene>
<dbReference type="Proteomes" id="UP000249557">
    <property type="component" value="Unassembled WGS sequence"/>
</dbReference>
<evidence type="ECO:0000256" key="1">
    <source>
        <dbReference type="SAM" id="MobiDB-lite"/>
    </source>
</evidence>